<evidence type="ECO:0000313" key="3">
    <source>
        <dbReference type="Proteomes" id="UP000009874"/>
    </source>
</evidence>
<sequence>MPGREAAGAGQRRQAVRARHVQQAAAGRAEPQAAGAVEHEAGCGRIERRRAGRQPILVQHHAVHPAAPALGQPQRAIGRLRDLAHAIEPQAGVGEAPGALAQVMELAFAGNPQHAVAVDEHGAGAGLVDTLVAADAPPGAV</sequence>
<evidence type="ECO:0000256" key="1">
    <source>
        <dbReference type="SAM" id="MobiDB-lite"/>
    </source>
</evidence>
<evidence type="ECO:0000313" key="2">
    <source>
        <dbReference type="EMBL" id="EKU80396.1"/>
    </source>
</evidence>
<dbReference type="HOGENOM" id="CLU_1829439_0_0_4"/>
<comment type="caution">
    <text evidence="2">The sequence shown here is derived from an EMBL/GenBank/DDBJ whole genome shotgun (WGS) entry which is preliminary data.</text>
</comment>
<name>K9DAY6_9BURK</name>
<keyword evidence="3" id="KW-1185">Reference proteome</keyword>
<accession>K9DAY6</accession>
<feature type="compositionally biased region" description="Low complexity" evidence="1">
    <location>
        <begin position="21"/>
        <end position="36"/>
    </location>
</feature>
<proteinExistence type="predicted"/>
<feature type="compositionally biased region" description="Basic and acidic residues" evidence="1">
    <location>
        <begin position="37"/>
        <end position="46"/>
    </location>
</feature>
<organism evidence="2 3">
    <name type="scientific">Massilia timonae CCUG 45783</name>
    <dbReference type="NCBI Taxonomy" id="883126"/>
    <lineage>
        <taxon>Bacteria</taxon>
        <taxon>Pseudomonadati</taxon>
        <taxon>Pseudomonadota</taxon>
        <taxon>Betaproteobacteria</taxon>
        <taxon>Burkholderiales</taxon>
        <taxon>Oxalobacteraceae</taxon>
        <taxon>Telluria group</taxon>
        <taxon>Massilia</taxon>
    </lineage>
</organism>
<protein>
    <submittedName>
        <fullName evidence="2">Uncharacterized protein</fullName>
    </submittedName>
</protein>
<reference evidence="2 3" key="1">
    <citation type="submission" date="2012-09" db="EMBL/GenBank/DDBJ databases">
        <title>The Genome Sequence of Massilia timonae CCUG 45783.</title>
        <authorList>
            <consortium name="The Broad Institute Genome Sequencing Platform"/>
            <person name="Earl A."/>
            <person name="Ward D."/>
            <person name="Feldgarden M."/>
            <person name="Gevers D."/>
            <person name="Huys G."/>
            <person name="Walker B."/>
            <person name="Young S.K."/>
            <person name="Zeng Q."/>
            <person name="Gargeya S."/>
            <person name="Fitzgerald M."/>
            <person name="Haas B."/>
            <person name="Abouelleil A."/>
            <person name="Alvarado L."/>
            <person name="Arachchi H.M."/>
            <person name="Berlin A.M."/>
            <person name="Chapman S.B."/>
            <person name="Goldberg J."/>
            <person name="Griggs A."/>
            <person name="Gujja S."/>
            <person name="Hansen M."/>
            <person name="Howarth C."/>
            <person name="Imamovic A."/>
            <person name="Larimer J."/>
            <person name="McCowen C."/>
            <person name="Montmayeur A."/>
            <person name="Murphy C."/>
            <person name="Neiman D."/>
            <person name="Pearson M."/>
            <person name="Priest M."/>
            <person name="Roberts A."/>
            <person name="Saif S."/>
            <person name="Shea T."/>
            <person name="Sisk P."/>
            <person name="Sykes S."/>
            <person name="Wortman J."/>
            <person name="Nusbaum C."/>
            <person name="Birren B."/>
        </authorList>
    </citation>
    <scope>NUCLEOTIDE SEQUENCE [LARGE SCALE GENOMIC DNA]</scope>
    <source>
        <strain evidence="2 3">CCUG 45783</strain>
    </source>
</reference>
<dbReference type="AlphaFoldDB" id="K9DAY6"/>
<dbReference type="Proteomes" id="UP000009874">
    <property type="component" value="Unassembled WGS sequence"/>
</dbReference>
<feature type="non-terminal residue" evidence="2">
    <location>
        <position position="141"/>
    </location>
</feature>
<feature type="region of interest" description="Disordered" evidence="1">
    <location>
        <begin position="1"/>
        <end position="55"/>
    </location>
</feature>
<gene>
    <name evidence="2" type="ORF">HMPREF9710_04297</name>
</gene>
<feature type="compositionally biased region" description="Low complexity" evidence="1">
    <location>
        <begin position="1"/>
        <end position="13"/>
    </location>
</feature>
<dbReference type="EMBL" id="AGZI01000053">
    <property type="protein sequence ID" value="EKU80396.1"/>
    <property type="molecule type" value="Genomic_DNA"/>
</dbReference>